<keyword evidence="2" id="KW-1185">Reference proteome</keyword>
<dbReference type="Pfam" id="PF13365">
    <property type="entry name" value="Trypsin_2"/>
    <property type="match status" value="1"/>
</dbReference>
<evidence type="ECO:0000313" key="2">
    <source>
        <dbReference type="Proteomes" id="UP001250656"/>
    </source>
</evidence>
<organism evidence="1 2">
    <name type="scientific">Pricia mediterranea</name>
    <dbReference type="NCBI Taxonomy" id="3076079"/>
    <lineage>
        <taxon>Bacteria</taxon>
        <taxon>Pseudomonadati</taxon>
        <taxon>Bacteroidota</taxon>
        <taxon>Flavobacteriia</taxon>
        <taxon>Flavobacteriales</taxon>
        <taxon>Flavobacteriaceae</taxon>
        <taxon>Pricia</taxon>
    </lineage>
</organism>
<dbReference type="InterPro" id="IPR009003">
    <property type="entry name" value="Peptidase_S1_PA"/>
</dbReference>
<dbReference type="EMBL" id="JAVTTP010000001">
    <property type="protein sequence ID" value="MDT7827994.1"/>
    <property type="molecule type" value="Genomic_DNA"/>
</dbReference>
<dbReference type="Gene3D" id="3.90.930.1">
    <property type="match status" value="1"/>
</dbReference>
<evidence type="ECO:0000313" key="1">
    <source>
        <dbReference type="EMBL" id="MDT7827994.1"/>
    </source>
</evidence>
<sequence length="358" mass="39928">MKFYKILILFSAHFFISHTVICQNKDKAVRKLFSSIVYLSDSISQRAGTGFLISKDLDDYLVTAEHVAKSISIHGSVQYRGENGTRKKIPIAHLLNSNKTNNISWIVHPTADVAVLHLGLRKMDSIELSKLDIRTISYSSLNDSLAAPDRLREVTVFGFPLNLGISSSNISPVTKNLRPSSDIVYIQRADNKKLNPFFILDDPSISGFSGGPVMHTYNPKIPDYMDDPIEVSPTILGLVHGTISDKTGGFAAIVPSINIVETIELAPSFNGLYKFYYPNGKLWSERIYKNGIPWRVISNYSPEGESQEKGTLKNGNGTIEIYDESGTLKWSFHYKNGRPQGNSYHMSDAEIMKSGMRN</sequence>
<dbReference type="RefSeq" id="WP_314013125.1">
    <property type="nucleotide sequence ID" value="NZ_JAVTTP010000001.1"/>
</dbReference>
<dbReference type="Gene3D" id="2.40.10.120">
    <property type="match status" value="1"/>
</dbReference>
<accession>A0ABU3L464</accession>
<dbReference type="SUPFAM" id="SSF50494">
    <property type="entry name" value="Trypsin-like serine proteases"/>
    <property type="match status" value="1"/>
</dbReference>
<proteinExistence type="predicted"/>
<dbReference type="SUPFAM" id="SSF82185">
    <property type="entry name" value="Histone H3 K4-specific methyltransferase SET7/9 N-terminal domain"/>
    <property type="match status" value="1"/>
</dbReference>
<reference evidence="1 2" key="1">
    <citation type="submission" date="2023-09" db="EMBL/GenBank/DDBJ databases">
        <title>Novel taxa isolated from Blanes Bay.</title>
        <authorList>
            <person name="Rey-Velasco X."/>
            <person name="Lucena T."/>
        </authorList>
    </citation>
    <scope>NUCLEOTIDE SEQUENCE [LARGE SCALE GENOMIC DNA]</scope>
    <source>
        <strain evidence="1 2">S334</strain>
    </source>
</reference>
<protein>
    <submittedName>
        <fullName evidence="1">Trypsin-like peptidase domain-containing protein</fullName>
    </submittedName>
</protein>
<dbReference type="Proteomes" id="UP001250656">
    <property type="component" value="Unassembled WGS sequence"/>
</dbReference>
<name>A0ABU3L464_9FLAO</name>
<comment type="caution">
    <text evidence="1">The sequence shown here is derived from an EMBL/GenBank/DDBJ whole genome shotgun (WGS) entry which is preliminary data.</text>
</comment>
<gene>
    <name evidence="1" type="ORF">RQM65_04865</name>
</gene>